<evidence type="ECO:0000313" key="16">
    <source>
        <dbReference type="Proteomes" id="UP000001197"/>
    </source>
</evidence>
<protein>
    <recommendedName>
        <fullName evidence="11">Mannosyltransferase</fullName>
        <ecNumber evidence="11">2.4.1.-</ecNumber>
    </recommendedName>
</protein>
<evidence type="ECO:0000256" key="10">
    <source>
        <dbReference type="ARBA" id="ARBA00038466"/>
    </source>
</evidence>
<dbReference type="HOGENOM" id="CLU_022957_2_0_1"/>
<evidence type="ECO:0000256" key="6">
    <source>
        <dbReference type="ARBA" id="ARBA00022692"/>
    </source>
</evidence>
<dbReference type="EMBL" id="FO904942">
    <property type="protein sequence ID" value="CDP32243.1"/>
    <property type="molecule type" value="Genomic_DNA"/>
</dbReference>
<reference evidence="14" key="2">
    <citation type="submission" date="2008-07" db="EMBL/GenBank/DDBJ databases">
        <authorList>
            <person name="Genoscope - CEA"/>
        </authorList>
    </citation>
    <scope>NUCLEOTIDE SEQUENCE</scope>
    <source>
        <strain evidence="14">S mat+</strain>
    </source>
</reference>
<keyword evidence="9 11" id="KW-0472">Membrane</keyword>
<evidence type="ECO:0000313" key="15">
    <source>
        <dbReference type="EMBL" id="CDP32243.1"/>
    </source>
</evidence>
<sequence length="511" mass="59356">MWRRTYLFLVLVRLWFALSPSYLHPDENFQGPEVIAGQIFKYPVRHTWEFTSENPIRSVFPLWPVYGLPMLLLRWLWIGNGNDGEIPPIAVFWTLRVLMFVVGFVLEDWAIYELIRSSRHRRLAVLLVASSYVTWTYQTHTFSNSIESLVVAWCLVLIERIVGSPESTVLASTVLGVVAVFGVFNRITFPAFLLIPGLRLLPYYFKKYRPPVLSLSFKTITNMKQPSFFPRDRHRRTLHHRPSHRSRYRILHPTLDHLVRSHPQPSAHPSQQPHLQPRPRESSQTWPSPLVPAHPGQPPPAPRPRSPPPLHPAPALPSPIFRHFWNRGVVHLPTPRSPLPPPHSPPNPLLGPPPQKREAHPHLDRIMDHLQLHLWRPNGNLPPRRSNPRPGIFIKTTRRHPGRDKLLAQLTELATCDLPADRRSNEYLKEKKGTYLVAPLSATWLDGYLENKGHDGLRFREVWRYKRHLNMDDLDFGEDGVWNTLERVVGRRGLGIWRVTRTCPERRGSWR</sequence>
<reference evidence="16" key="3">
    <citation type="journal article" date="2014" name="Genetics">
        <title>Maintaining two mating types: Structure of the mating type locus and its role in heterokaryosis in Podospora anserina.</title>
        <authorList>
            <person name="Grognet P."/>
            <person name="Bidard F."/>
            <person name="Kuchly C."/>
            <person name="Tong L.C.H."/>
            <person name="Coppin E."/>
            <person name="Benkhali J.A."/>
            <person name="Couloux A."/>
            <person name="Wincker P."/>
            <person name="Debuchy R."/>
            <person name="Silar P."/>
        </authorList>
    </citation>
    <scope>GENOME REANNOTATION</scope>
    <source>
        <strain evidence="16">S / ATCC MYA-4624 / DSM 980 / FGSC 10383</strain>
    </source>
</reference>
<keyword evidence="4 11" id="KW-0328">Glycosyltransferase</keyword>
<dbReference type="eggNOG" id="KOG4123">
    <property type="taxonomic scope" value="Eukaryota"/>
</dbReference>
<comment type="similarity">
    <text evidence="10">Belongs to the glycosyltransferase 22 family. PIGZ subfamily.</text>
</comment>
<dbReference type="EC" id="2.4.1.-" evidence="11"/>
<evidence type="ECO:0000256" key="11">
    <source>
        <dbReference type="RuleBase" id="RU363075"/>
    </source>
</evidence>
<accession>B2AWJ9</accession>
<comment type="pathway">
    <text evidence="2">Glycolipid biosynthesis; glycosylphosphatidylinositol-anchor biosynthesis.</text>
</comment>
<dbReference type="VEuPathDB" id="FungiDB:PODANS_7_7410"/>
<evidence type="ECO:0000256" key="13">
    <source>
        <dbReference type="SAM" id="SignalP"/>
    </source>
</evidence>
<dbReference type="GO" id="GO:0000026">
    <property type="term" value="F:alpha-1,2-mannosyltransferase activity"/>
    <property type="evidence" value="ECO:0007669"/>
    <property type="project" value="TreeGrafter"/>
</dbReference>
<dbReference type="PANTHER" id="PTHR22760">
    <property type="entry name" value="GLYCOSYLTRANSFERASE"/>
    <property type="match status" value="1"/>
</dbReference>
<keyword evidence="3" id="KW-0337">GPI-anchor biosynthesis</keyword>
<name>B2AWJ9_PODAN</name>
<keyword evidence="5" id="KW-0808">Transferase</keyword>
<feature type="compositionally biased region" description="Pro residues" evidence="12">
    <location>
        <begin position="289"/>
        <end position="315"/>
    </location>
</feature>
<dbReference type="AlphaFoldDB" id="B2AWJ9"/>
<evidence type="ECO:0000313" key="14">
    <source>
        <dbReference type="EMBL" id="CAP68773.1"/>
    </source>
</evidence>
<keyword evidence="6 11" id="KW-0812">Transmembrane</keyword>
<keyword evidence="16" id="KW-1185">Reference proteome</keyword>
<evidence type="ECO:0000256" key="8">
    <source>
        <dbReference type="ARBA" id="ARBA00022989"/>
    </source>
</evidence>
<dbReference type="RefSeq" id="XP_001908100.1">
    <property type="nucleotide sequence ID" value="XM_001908065.1"/>
</dbReference>
<feature type="compositionally biased region" description="Pro residues" evidence="12">
    <location>
        <begin position="335"/>
        <end position="354"/>
    </location>
</feature>
<feature type="transmembrane region" description="Helical" evidence="11">
    <location>
        <begin position="90"/>
        <end position="111"/>
    </location>
</feature>
<feature type="region of interest" description="Disordered" evidence="12">
    <location>
        <begin position="335"/>
        <end position="359"/>
    </location>
</feature>
<evidence type="ECO:0000256" key="2">
    <source>
        <dbReference type="ARBA" id="ARBA00004687"/>
    </source>
</evidence>
<dbReference type="GeneID" id="6191945"/>
<comment type="caution">
    <text evidence="11">Lacks conserved residue(s) required for the propagation of feature annotation.</text>
</comment>
<dbReference type="KEGG" id="pan:PODANSg5135"/>
<organism evidence="14">
    <name type="scientific">Podospora anserina (strain S / ATCC MYA-4624 / DSM 980 / FGSC 10383)</name>
    <name type="common">Pleurage anserina</name>
    <dbReference type="NCBI Taxonomy" id="515849"/>
    <lineage>
        <taxon>Eukaryota</taxon>
        <taxon>Fungi</taxon>
        <taxon>Dikarya</taxon>
        <taxon>Ascomycota</taxon>
        <taxon>Pezizomycotina</taxon>
        <taxon>Sordariomycetes</taxon>
        <taxon>Sordariomycetidae</taxon>
        <taxon>Sordariales</taxon>
        <taxon>Podosporaceae</taxon>
        <taxon>Podospora</taxon>
        <taxon>Podospora anserina</taxon>
    </lineage>
</organism>
<keyword evidence="13" id="KW-0732">Signal</keyword>
<evidence type="ECO:0000256" key="4">
    <source>
        <dbReference type="ARBA" id="ARBA00022676"/>
    </source>
</evidence>
<gene>
    <name evidence="14" type="ORF">PODANS_7_7410</name>
</gene>
<proteinExistence type="inferred from homology"/>
<keyword evidence="7 11" id="KW-0256">Endoplasmic reticulum</keyword>
<dbReference type="PANTHER" id="PTHR22760:SF3">
    <property type="entry name" value="GPI MANNOSYLTRANSFERASE 4"/>
    <property type="match status" value="1"/>
</dbReference>
<feature type="compositionally biased region" description="Low complexity" evidence="12">
    <location>
        <begin position="261"/>
        <end position="275"/>
    </location>
</feature>
<dbReference type="OrthoDB" id="10066429at2759"/>
<dbReference type="GO" id="GO:0005789">
    <property type="term" value="C:endoplasmic reticulum membrane"/>
    <property type="evidence" value="ECO:0007669"/>
    <property type="project" value="UniProtKB-SubCell"/>
</dbReference>
<feature type="chain" id="PRO_5007639229" description="Mannosyltransferase" evidence="13">
    <location>
        <begin position="26"/>
        <end position="511"/>
    </location>
</feature>
<dbReference type="EMBL" id="CU633900">
    <property type="protein sequence ID" value="CAP68773.1"/>
    <property type="molecule type" value="Genomic_DNA"/>
</dbReference>
<reference evidence="14 16" key="1">
    <citation type="journal article" date="2008" name="Genome Biol.">
        <title>The genome sequence of the model ascomycete fungus Podospora anserina.</title>
        <authorList>
            <person name="Espagne E."/>
            <person name="Lespinet O."/>
            <person name="Malagnac F."/>
            <person name="Da Silva C."/>
            <person name="Jaillon O."/>
            <person name="Porcel B.M."/>
            <person name="Couloux A."/>
            <person name="Aury J.-M."/>
            <person name="Segurens B."/>
            <person name="Poulain J."/>
            <person name="Anthouard V."/>
            <person name="Grossetete S."/>
            <person name="Khalili H."/>
            <person name="Coppin E."/>
            <person name="Dequard-Chablat M."/>
            <person name="Picard M."/>
            <person name="Contamine V."/>
            <person name="Arnaise S."/>
            <person name="Bourdais A."/>
            <person name="Berteaux-Lecellier V."/>
            <person name="Gautheret D."/>
            <person name="de Vries R.P."/>
            <person name="Battaglia E."/>
            <person name="Coutinho P.M."/>
            <person name="Danchin E.G.J."/>
            <person name="Henrissat B."/>
            <person name="El Khoury R."/>
            <person name="Sainsard-Chanet A."/>
            <person name="Boivin A."/>
            <person name="Pinan-Lucarre B."/>
            <person name="Sellem C.H."/>
            <person name="Debuchy R."/>
            <person name="Wincker P."/>
            <person name="Weissenbach J."/>
            <person name="Silar P."/>
        </authorList>
    </citation>
    <scope>NUCLEOTIDE SEQUENCE [LARGE SCALE GENOMIC DNA]</scope>
    <source>
        <strain evidence="16">S / ATCC MYA-4624 / DSM 980 / FGSC 10383</strain>
        <strain evidence="14">S mat+</strain>
    </source>
</reference>
<feature type="transmembrane region" description="Helical" evidence="11">
    <location>
        <begin position="174"/>
        <end position="201"/>
    </location>
</feature>
<dbReference type="GO" id="GO:0006506">
    <property type="term" value="P:GPI anchor biosynthetic process"/>
    <property type="evidence" value="ECO:0007669"/>
    <property type="project" value="UniProtKB-KW"/>
</dbReference>
<evidence type="ECO:0000256" key="9">
    <source>
        <dbReference type="ARBA" id="ARBA00023136"/>
    </source>
</evidence>
<evidence type="ECO:0000256" key="7">
    <source>
        <dbReference type="ARBA" id="ARBA00022824"/>
    </source>
</evidence>
<dbReference type="Proteomes" id="UP000001197">
    <property type="component" value="Chromosome 7"/>
</dbReference>
<dbReference type="CAZy" id="GT22">
    <property type="family name" value="Glycosyltransferase Family 22"/>
</dbReference>
<dbReference type="Pfam" id="PF03901">
    <property type="entry name" value="Glyco_transf_22"/>
    <property type="match status" value="1"/>
</dbReference>
<evidence type="ECO:0000256" key="1">
    <source>
        <dbReference type="ARBA" id="ARBA00004477"/>
    </source>
</evidence>
<reference evidence="15" key="4">
    <citation type="submission" date="2014-09" db="EMBL/GenBank/DDBJ databases">
        <title>Maintaining two mating types: Structure of the mating type locus and its role in heterokaryosis in Podospora anserina.</title>
        <authorList>
            <person name="Grognet P."/>
            <person name="Bidard F."/>
            <person name="Kuchly C."/>
            <person name="Chan Ho Tong L."/>
            <person name="Coppin E."/>
            <person name="Ait Benkhali J."/>
            <person name="Couloux A."/>
            <person name="Wincker P."/>
            <person name="Debuchy R."/>
            <person name="Silar P."/>
        </authorList>
    </citation>
    <scope>NUCLEOTIDE SEQUENCE</scope>
</reference>
<dbReference type="STRING" id="515849.B2AWJ9"/>
<feature type="signal peptide" evidence="13">
    <location>
        <begin position="1"/>
        <end position="25"/>
    </location>
</feature>
<dbReference type="InterPro" id="IPR005599">
    <property type="entry name" value="GPI_mannosylTrfase"/>
</dbReference>
<evidence type="ECO:0000256" key="3">
    <source>
        <dbReference type="ARBA" id="ARBA00022502"/>
    </source>
</evidence>
<evidence type="ECO:0000256" key="5">
    <source>
        <dbReference type="ARBA" id="ARBA00022679"/>
    </source>
</evidence>
<keyword evidence="8 11" id="KW-1133">Transmembrane helix</keyword>
<feature type="region of interest" description="Disordered" evidence="12">
    <location>
        <begin position="377"/>
        <end position="396"/>
    </location>
</feature>
<evidence type="ECO:0000256" key="12">
    <source>
        <dbReference type="SAM" id="MobiDB-lite"/>
    </source>
</evidence>
<comment type="subcellular location">
    <subcellularLocation>
        <location evidence="1 11">Endoplasmic reticulum membrane</location>
        <topology evidence="1 11">Multi-pass membrane protein</topology>
    </subcellularLocation>
</comment>
<feature type="region of interest" description="Disordered" evidence="12">
    <location>
        <begin position="259"/>
        <end position="315"/>
    </location>
</feature>